<dbReference type="InterPro" id="IPR041698">
    <property type="entry name" value="Methyltransf_25"/>
</dbReference>
<dbReference type="CDD" id="cd02440">
    <property type="entry name" value="AdoMet_MTases"/>
    <property type="match status" value="1"/>
</dbReference>
<feature type="domain" description="Methyltransferase" evidence="1">
    <location>
        <begin position="35"/>
        <end position="114"/>
    </location>
</feature>
<dbReference type="GO" id="GO:0016740">
    <property type="term" value="F:transferase activity"/>
    <property type="evidence" value="ECO:0007669"/>
    <property type="project" value="UniProtKB-KW"/>
</dbReference>
<evidence type="ECO:0000259" key="1">
    <source>
        <dbReference type="Pfam" id="PF13649"/>
    </source>
</evidence>
<sequence length="516" mass="54801">MNSDAGIHLRSMEAEYVSTFYQFLSRSVRLAGTRVLVLGSGSSKALTRLLSRGVSSAVFVDTSEDALADLDRSVQAVGLHARVEVEYVCEDAWTFLEGCDDNSFDVVIATKCVGLVLSGPGQRDEARLLDLVTDVLDVDGSFFTDHQVAFSDPALSLQRVADVAGEHYDLATICGRYADDVCYSWTGMANDNLKCVASYITHRSASMVQCWEMFHFRVPTAPVPTRPVRVTPSRGAMPAGFVAKQSDVFDRVADAMVPVNNKGVKRIPGHDDIGAYDIAATRLKLDGVPGVLQLSGPVGVFVSPTVMYALTLGRNVSPPLTLSAETVWDQHGVATAFVTGTIRIGTAAADPLDYAALRPLLPTLSQLSGVGIAVNHPDLVRSVTGSVLTLTGANGVSRSFPVDGVQVTVAGRDGVFIKPQGANTVDATSADIKRLIVRASDALGLPDPVVTLAPDSGVWEYRSSAALNLWVPARPRRDKTKSDTLGAVIHTLAAAHASASIGLETTVEGVLRQVAR</sequence>
<dbReference type="EMBL" id="MW752170">
    <property type="protein sequence ID" value="QVU39972.1"/>
    <property type="molecule type" value="Genomic_RNA"/>
</dbReference>
<evidence type="ECO:0000313" key="2">
    <source>
        <dbReference type="EMBL" id="QVU39972.1"/>
    </source>
</evidence>
<name>A0A8E6Z6E8_9VIRU</name>
<accession>A0A8E6Z6E8</accession>
<keyword evidence="2" id="KW-0808">Transferase</keyword>
<gene>
    <name evidence="2" type="primary">methyl transferase</name>
</gene>
<dbReference type="Pfam" id="PF13649">
    <property type="entry name" value="Methyltransf_25"/>
    <property type="match status" value="1"/>
</dbReference>
<protein>
    <submittedName>
        <fullName evidence="2">Methyl Transferase</fullName>
    </submittedName>
</protein>
<dbReference type="SMR" id="A0A8E6Z6E8"/>
<proteinExistence type="predicted"/>
<reference evidence="2" key="1">
    <citation type="submission" date="2021-03" db="EMBL/GenBank/DDBJ databases">
        <authorList>
            <person name="Urzo M.L.R."/>
            <person name="Cope A.E."/>
            <person name="Guinto T.D."/>
            <person name="Kondo H."/>
            <person name="Suzuki N."/>
        </authorList>
    </citation>
    <scope>NUCLEOTIDE SEQUENCE</scope>
    <source>
        <strain evidence="2">1109_NGS_MO</strain>
    </source>
</reference>
<organism evidence="2">
    <name type="scientific">Magnaporthe oryzae polymycovirus 2</name>
    <dbReference type="NCBI Taxonomy" id="2838331"/>
    <lineage>
        <taxon>Viruses</taxon>
        <taxon>Riboviria</taxon>
    </lineage>
</organism>